<evidence type="ECO:0000259" key="3">
    <source>
        <dbReference type="PROSITE" id="PS50011"/>
    </source>
</evidence>
<dbReference type="EMBL" id="KV919174">
    <property type="protein sequence ID" value="OSX71060.1"/>
    <property type="molecule type" value="Genomic_DNA"/>
</dbReference>
<accession>A0A1X6NR93</accession>
<evidence type="ECO:0000256" key="1">
    <source>
        <dbReference type="PROSITE-ProRule" id="PRU10141"/>
    </source>
</evidence>
<feature type="compositionally biased region" description="Pro residues" evidence="2">
    <location>
        <begin position="435"/>
        <end position="451"/>
    </location>
</feature>
<dbReference type="PANTHER" id="PTHR44329">
    <property type="entry name" value="SERINE/THREONINE-PROTEIN KINASE TNNI3K-RELATED"/>
    <property type="match status" value="1"/>
</dbReference>
<evidence type="ECO:0000256" key="2">
    <source>
        <dbReference type="SAM" id="MobiDB-lite"/>
    </source>
</evidence>
<dbReference type="Gene3D" id="1.10.510.10">
    <property type="entry name" value="Transferase(Phosphotransferase) domain 1"/>
    <property type="match status" value="1"/>
</dbReference>
<gene>
    <name evidence="4" type="ORF">BU14_0608s0005</name>
</gene>
<sequence>MALRLAFCSWYDSELRCALLYRRPLSSTAMDGIEPPSPPASYSDADNPLPGPVFYGLSVSQGGTLPHCPHLRCMELPVGDGTTPLGIGRTAVVYPASFWGTAVAAKVIPDAAADSSANATAARLALNNELLQLRSLRHDNIVAYRHYAHLPARGLHVLLTRRAHGGTVADLLGVLDSGDYTLHADAFLSIALQLMTALQYLHAVGLVHNDVSPSNVLLSAAPERDVRGAVRLPPDTVVVLADFGACKRFRGRGEIGMPTDHVVDADGREQPSPTKADLLAAGKVLQALLLGGPADVTAVAAADAADAPAGTPVWPAPSPRWATSRRCHLAATLPAAAALTRSLQASDPVARPSASRAHTLLATAAARQTAVAACGSPPRRSRLRAAAAAASSWGAWAAAAAPRVSASSRASSSGSSTTGSAGSGRWPAMPEWAKDPPPPPMASVPPPPPSTPVAGVAPAVRVPAALADHVAPSPTVLSTVAALAGLLRNRWCMLE</sequence>
<dbReference type="InterPro" id="IPR000719">
    <property type="entry name" value="Prot_kinase_dom"/>
</dbReference>
<dbReference type="Pfam" id="PF00069">
    <property type="entry name" value="Pkinase"/>
    <property type="match status" value="1"/>
</dbReference>
<dbReference type="AlphaFoldDB" id="A0A1X6NR93"/>
<reference evidence="4 5" key="1">
    <citation type="submission" date="2017-03" db="EMBL/GenBank/DDBJ databases">
        <title>WGS assembly of Porphyra umbilicalis.</title>
        <authorList>
            <person name="Brawley S.H."/>
            <person name="Blouin N.A."/>
            <person name="Ficko-Blean E."/>
            <person name="Wheeler G.L."/>
            <person name="Lohr M."/>
            <person name="Goodson H.V."/>
            <person name="Jenkins J.W."/>
            <person name="Blaby-Haas C.E."/>
            <person name="Helliwell K.E."/>
            <person name="Chan C."/>
            <person name="Marriage T."/>
            <person name="Bhattacharya D."/>
            <person name="Klein A.S."/>
            <person name="Badis Y."/>
            <person name="Brodie J."/>
            <person name="Cao Y."/>
            <person name="Collen J."/>
            <person name="Dittami S.M."/>
            <person name="Gachon C.M."/>
            <person name="Green B.R."/>
            <person name="Karpowicz S."/>
            <person name="Kim J.W."/>
            <person name="Kudahl U."/>
            <person name="Lin S."/>
            <person name="Michel G."/>
            <person name="Mittag M."/>
            <person name="Olson B.J."/>
            <person name="Pangilinan J."/>
            <person name="Peng Y."/>
            <person name="Qiu H."/>
            <person name="Shu S."/>
            <person name="Singer J.T."/>
            <person name="Smith A.G."/>
            <person name="Sprecher B.N."/>
            <person name="Wagner V."/>
            <person name="Wang W."/>
            <person name="Wang Z.-Y."/>
            <person name="Yan J."/>
            <person name="Yarish C."/>
            <person name="Zoeuner-Riek S."/>
            <person name="Zhuang Y."/>
            <person name="Zou Y."/>
            <person name="Lindquist E.A."/>
            <person name="Grimwood J."/>
            <person name="Barry K."/>
            <person name="Rokhsar D.S."/>
            <person name="Schmutz J."/>
            <person name="Stiller J.W."/>
            <person name="Grossman A.R."/>
            <person name="Prochnik S.E."/>
        </authorList>
    </citation>
    <scope>NUCLEOTIDE SEQUENCE [LARGE SCALE GENOMIC DNA]</scope>
    <source>
        <strain evidence="4">4086291</strain>
    </source>
</reference>
<dbReference type="InterPro" id="IPR008266">
    <property type="entry name" value="Tyr_kinase_AS"/>
</dbReference>
<dbReference type="GO" id="GO:0004674">
    <property type="term" value="F:protein serine/threonine kinase activity"/>
    <property type="evidence" value="ECO:0007669"/>
    <property type="project" value="TreeGrafter"/>
</dbReference>
<dbReference type="InterPro" id="IPR051681">
    <property type="entry name" value="Ser/Thr_Kinases-Pseudokinases"/>
</dbReference>
<dbReference type="PROSITE" id="PS00107">
    <property type="entry name" value="PROTEIN_KINASE_ATP"/>
    <property type="match status" value="1"/>
</dbReference>
<feature type="domain" description="Protein kinase" evidence="3">
    <location>
        <begin position="79"/>
        <end position="361"/>
    </location>
</feature>
<organism evidence="4 5">
    <name type="scientific">Porphyra umbilicalis</name>
    <name type="common">Purple laver</name>
    <name type="synonym">Red alga</name>
    <dbReference type="NCBI Taxonomy" id="2786"/>
    <lineage>
        <taxon>Eukaryota</taxon>
        <taxon>Rhodophyta</taxon>
        <taxon>Bangiophyceae</taxon>
        <taxon>Bangiales</taxon>
        <taxon>Bangiaceae</taxon>
        <taxon>Porphyra</taxon>
    </lineage>
</organism>
<dbReference type="SUPFAM" id="SSF56112">
    <property type="entry name" value="Protein kinase-like (PK-like)"/>
    <property type="match status" value="1"/>
</dbReference>
<keyword evidence="5" id="KW-1185">Reference proteome</keyword>
<protein>
    <recommendedName>
        <fullName evidence="3">Protein kinase domain-containing protein</fullName>
    </recommendedName>
</protein>
<evidence type="ECO:0000313" key="4">
    <source>
        <dbReference type="EMBL" id="OSX71060.1"/>
    </source>
</evidence>
<dbReference type="GO" id="GO:0005524">
    <property type="term" value="F:ATP binding"/>
    <property type="evidence" value="ECO:0007669"/>
    <property type="project" value="UniProtKB-UniRule"/>
</dbReference>
<evidence type="ECO:0000313" key="5">
    <source>
        <dbReference type="Proteomes" id="UP000218209"/>
    </source>
</evidence>
<keyword evidence="1" id="KW-0547">Nucleotide-binding</keyword>
<dbReference type="Proteomes" id="UP000218209">
    <property type="component" value="Unassembled WGS sequence"/>
</dbReference>
<name>A0A1X6NR93_PORUM</name>
<dbReference type="PROSITE" id="PS00109">
    <property type="entry name" value="PROTEIN_KINASE_TYR"/>
    <property type="match status" value="1"/>
</dbReference>
<dbReference type="InterPro" id="IPR011009">
    <property type="entry name" value="Kinase-like_dom_sf"/>
</dbReference>
<feature type="compositionally biased region" description="Low complexity" evidence="2">
    <location>
        <begin position="404"/>
        <end position="431"/>
    </location>
</feature>
<dbReference type="PROSITE" id="PS50011">
    <property type="entry name" value="PROTEIN_KINASE_DOM"/>
    <property type="match status" value="1"/>
</dbReference>
<feature type="binding site" evidence="1">
    <location>
        <position position="106"/>
    </location>
    <ligand>
        <name>ATP</name>
        <dbReference type="ChEBI" id="CHEBI:30616"/>
    </ligand>
</feature>
<dbReference type="InterPro" id="IPR017441">
    <property type="entry name" value="Protein_kinase_ATP_BS"/>
</dbReference>
<keyword evidence="1" id="KW-0067">ATP-binding</keyword>
<dbReference type="OrthoDB" id="40902at2759"/>
<dbReference type="CDD" id="cd00180">
    <property type="entry name" value="PKc"/>
    <property type="match status" value="1"/>
</dbReference>
<feature type="region of interest" description="Disordered" evidence="2">
    <location>
        <begin position="404"/>
        <end position="452"/>
    </location>
</feature>
<proteinExistence type="predicted"/>
<dbReference type="Gene3D" id="3.30.200.20">
    <property type="entry name" value="Phosphorylase Kinase, domain 1"/>
    <property type="match status" value="1"/>
</dbReference>